<evidence type="ECO:0000256" key="5">
    <source>
        <dbReference type="ARBA" id="ARBA00022764"/>
    </source>
</evidence>
<keyword evidence="10" id="KW-1185">Reference proteome</keyword>
<protein>
    <submittedName>
        <fullName evidence="9">Amino acid ABC transporter substrate-binding protein</fullName>
    </submittedName>
</protein>
<dbReference type="FunFam" id="3.40.190.10:FF:000052">
    <property type="entry name" value="Amino acid ABC transporter substrate-binding protein"/>
    <property type="match status" value="1"/>
</dbReference>
<comment type="similarity">
    <text evidence="2">Belongs to the bacterial solute-binding protein 3 family.</text>
</comment>
<feature type="domain" description="Solute-binding protein family 3/N-terminal" evidence="8">
    <location>
        <begin position="34"/>
        <end position="265"/>
    </location>
</feature>
<dbReference type="EMBL" id="QPGB01000002">
    <property type="protein sequence ID" value="RCS58441.1"/>
    <property type="molecule type" value="Genomic_DNA"/>
</dbReference>
<evidence type="ECO:0000259" key="8">
    <source>
        <dbReference type="SMART" id="SM00062"/>
    </source>
</evidence>
<dbReference type="GO" id="GO:0005576">
    <property type="term" value="C:extracellular region"/>
    <property type="evidence" value="ECO:0007669"/>
    <property type="project" value="TreeGrafter"/>
</dbReference>
<dbReference type="Pfam" id="PF00497">
    <property type="entry name" value="SBP_bac_3"/>
    <property type="match status" value="1"/>
</dbReference>
<evidence type="ECO:0000256" key="7">
    <source>
        <dbReference type="SAM" id="SignalP"/>
    </source>
</evidence>
<dbReference type="CDD" id="cd13688">
    <property type="entry name" value="PBP2_GltI_DEBP"/>
    <property type="match status" value="1"/>
</dbReference>
<dbReference type="SMART" id="SM00062">
    <property type="entry name" value="PBPb"/>
    <property type="match status" value="1"/>
</dbReference>
<name>A0A368L4D4_9BURK</name>
<evidence type="ECO:0000256" key="3">
    <source>
        <dbReference type="ARBA" id="ARBA00022448"/>
    </source>
</evidence>
<evidence type="ECO:0000256" key="4">
    <source>
        <dbReference type="ARBA" id="ARBA00022729"/>
    </source>
</evidence>
<keyword evidence="5" id="KW-0574">Periplasm</keyword>
<dbReference type="PANTHER" id="PTHR30085:SF2">
    <property type="entry name" value="GLUTAMATE_ASPARTATE IMPORT SOLUTE-BINDING PROTEIN"/>
    <property type="match status" value="1"/>
</dbReference>
<feature type="chain" id="PRO_5016817937" evidence="7">
    <location>
        <begin position="21"/>
        <end position="294"/>
    </location>
</feature>
<keyword evidence="4 7" id="KW-0732">Signal</keyword>
<dbReference type="PANTHER" id="PTHR30085">
    <property type="entry name" value="AMINO ACID ABC TRANSPORTER PERMEASE"/>
    <property type="match status" value="1"/>
</dbReference>
<sequence>MKKFGLLVGLTATVSFGAHAQDNNTLKKIEERGYITVAHRESSIPFSYLADGKPVGIGVDVTNKIVDKIKAQLKKPNLEVKLQPVTSQNRIPLLRNGTIDIECGSTTNNSQRGEQVTFAVNYFYTGTRLLAKKSSNIKSFEDLKGKTIASTTGTTNVAVLRAYNQDKNLGMNVIFGKDHDDSLLLVESGRAVAFGMDDILLAGLIASSKAPAELEITGESLQVEPYACMVRKDDPEMKKLVDGVIIDLMKSGEFEKLYKKWFQSPIPPRGANLNFPMSKELQENLKKHSDKPAT</sequence>
<evidence type="ECO:0000256" key="6">
    <source>
        <dbReference type="ARBA" id="ARBA00022970"/>
    </source>
</evidence>
<evidence type="ECO:0000313" key="9">
    <source>
        <dbReference type="EMBL" id="RCS58441.1"/>
    </source>
</evidence>
<accession>A0A368L4D4</accession>
<evidence type="ECO:0000256" key="2">
    <source>
        <dbReference type="ARBA" id="ARBA00010333"/>
    </source>
</evidence>
<feature type="signal peptide" evidence="7">
    <location>
        <begin position="1"/>
        <end position="20"/>
    </location>
</feature>
<dbReference type="Proteomes" id="UP000252357">
    <property type="component" value="Unassembled WGS sequence"/>
</dbReference>
<reference evidence="9 10" key="1">
    <citation type="journal article" date="2018" name="Int. J. Syst. Evol. Microbiol.">
        <title>Parvibium lacunae gen. nov., sp. nov., a new member of the family Alcaligenaceae isolated from a freshwater pond.</title>
        <authorList>
            <person name="Chen W.M."/>
            <person name="Xie P.B."/>
            <person name="Hsu M.Y."/>
            <person name="Sheu S.Y."/>
        </authorList>
    </citation>
    <scope>NUCLEOTIDE SEQUENCE [LARGE SCALE GENOMIC DNA]</scope>
    <source>
        <strain evidence="9 10">KMB9</strain>
    </source>
</reference>
<dbReference type="InterPro" id="IPR001638">
    <property type="entry name" value="Solute-binding_3/MltF_N"/>
</dbReference>
<dbReference type="GO" id="GO:0006865">
    <property type="term" value="P:amino acid transport"/>
    <property type="evidence" value="ECO:0007669"/>
    <property type="project" value="UniProtKB-KW"/>
</dbReference>
<keyword evidence="6" id="KW-0029">Amino-acid transport</keyword>
<dbReference type="SUPFAM" id="SSF53850">
    <property type="entry name" value="Periplasmic binding protein-like II"/>
    <property type="match status" value="1"/>
</dbReference>
<dbReference type="RefSeq" id="WP_114402524.1">
    <property type="nucleotide sequence ID" value="NZ_QPGB01000002.1"/>
</dbReference>
<gene>
    <name evidence="9" type="ORF">DU000_06405</name>
</gene>
<evidence type="ECO:0000313" key="10">
    <source>
        <dbReference type="Proteomes" id="UP000252357"/>
    </source>
</evidence>
<keyword evidence="3" id="KW-0813">Transport</keyword>
<dbReference type="OrthoDB" id="7240770at2"/>
<organism evidence="9 10">
    <name type="scientific">Parvibium lacunae</name>
    <dbReference type="NCBI Taxonomy" id="1888893"/>
    <lineage>
        <taxon>Bacteria</taxon>
        <taxon>Pseudomonadati</taxon>
        <taxon>Pseudomonadota</taxon>
        <taxon>Betaproteobacteria</taxon>
        <taxon>Burkholderiales</taxon>
        <taxon>Alcaligenaceae</taxon>
        <taxon>Parvibium</taxon>
    </lineage>
</organism>
<evidence type="ECO:0000256" key="1">
    <source>
        <dbReference type="ARBA" id="ARBA00004418"/>
    </source>
</evidence>
<dbReference type="AlphaFoldDB" id="A0A368L4D4"/>
<comment type="caution">
    <text evidence="9">The sequence shown here is derived from an EMBL/GenBank/DDBJ whole genome shotgun (WGS) entry which is preliminary data.</text>
</comment>
<dbReference type="InterPro" id="IPR051455">
    <property type="entry name" value="Bact_solute-bind_prot3"/>
</dbReference>
<comment type="subcellular location">
    <subcellularLocation>
        <location evidence="1">Periplasm</location>
    </subcellularLocation>
</comment>
<dbReference type="GO" id="GO:0030288">
    <property type="term" value="C:outer membrane-bounded periplasmic space"/>
    <property type="evidence" value="ECO:0007669"/>
    <property type="project" value="TreeGrafter"/>
</dbReference>
<proteinExistence type="inferred from homology"/>
<dbReference type="Gene3D" id="3.40.190.10">
    <property type="entry name" value="Periplasmic binding protein-like II"/>
    <property type="match status" value="2"/>
</dbReference>